<reference evidence="3 4" key="1">
    <citation type="journal article" date="2012" name="J. Bacteriol.">
        <title>Genome Sequence of the Alkane-Degrading Bacterium Alcanivorax hongdengensis Type Strain A-11-3.</title>
        <authorList>
            <person name="Lai Q."/>
            <person name="Shao Z."/>
        </authorList>
    </citation>
    <scope>NUCLEOTIDE SEQUENCE [LARGE SCALE GENOMIC DNA]</scope>
    <source>
        <strain evidence="3 4">A-11-3</strain>
    </source>
</reference>
<dbReference type="SUPFAM" id="SSF48452">
    <property type="entry name" value="TPR-like"/>
    <property type="match status" value="1"/>
</dbReference>
<dbReference type="EMBL" id="AMRJ01000032">
    <property type="protein sequence ID" value="EKF73169.1"/>
    <property type="molecule type" value="Genomic_DNA"/>
</dbReference>
<feature type="chain" id="PRO_5003948373" evidence="2">
    <location>
        <begin position="24"/>
        <end position="453"/>
    </location>
</feature>
<dbReference type="OrthoDB" id="9769023at2"/>
<evidence type="ECO:0000313" key="3">
    <source>
        <dbReference type="EMBL" id="EKF73169.1"/>
    </source>
</evidence>
<dbReference type="InterPro" id="IPR011990">
    <property type="entry name" value="TPR-like_helical_dom_sf"/>
</dbReference>
<dbReference type="STRING" id="1177179.A11A3_14892"/>
<comment type="caution">
    <text evidence="3">The sequence shown here is derived from an EMBL/GenBank/DDBJ whole genome shotgun (WGS) entry which is preliminary data.</text>
</comment>
<evidence type="ECO:0000256" key="2">
    <source>
        <dbReference type="SAM" id="SignalP"/>
    </source>
</evidence>
<sequence>MLLIRKGFPLLLVLALLSGCATRSLFVPYPNQATAWQSGIGSPQPAATEKLQKAAQSNDGVLYQQELGRVSQLDGERQQSQDAFAAAIDHYQQTDEAARIRASSLVADTSSLIVNDNARPYTAPDYERIFTRAYQALNYWAANDVTGTAVELRAAGEEQRNAARKRDREIAKAEKDADDNQVDLSQYQGYFEGLDAAAGSVKASFQNAWTFYLSALFWEAHGEYNDALVDYKKALEIHPDADFIKEDVQRVSAALNGRLHKDGMVAVIYEQGFVPPRQELSLPIPTVHGVFSVAFPTYSLQNKPRPDSLRVLDSNRQPLGETRVLADVGALAAKNLKEQLPGMLVRQTLRATAKYNAQKKANDDFGALGAFFTQVYNLVSEQADLRSWLTLPAYAQATRFFLPQGQHSLVLSTPGGSATLNVPVVDHGLTVIHVVAVQGHLITRVLPVQEGPL</sequence>
<feature type="repeat" description="TPR" evidence="1">
    <location>
        <begin position="208"/>
        <end position="241"/>
    </location>
</feature>
<gene>
    <name evidence="3" type="ORF">A11A3_14892</name>
</gene>
<dbReference type="RefSeq" id="WP_008930148.1">
    <property type="nucleotide sequence ID" value="NZ_AMRJ01000032.1"/>
</dbReference>
<name>L0W875_9GAMM</name>
<dbReference type="PATRIC" id="fig|1177179.3.peg.2930"/>
<protein>
    <submittedName>
        <fullName evidence="3">Uncharacterized protein</fullName>
    </submittedName>
</protein>
<dbReference type="InterPro" id="IPR019734">
    <property type="entry name" value="TPR_rpt"/>
</dbReference>
<dbReference type="AlphaFoldDB" id="L0W875"/>
<keyword evidence="4" id="KW-1185">Reference proteome</keyword>
<accession>L0W875</accession>
<dbReference type="PROSITE" id="PS50005">
    <property type="entry name" value="TPR"/>
    <property type="match status" value="1"/>
</dbReference>
<dbReference type="PROSITE" id="PS51257">
    <property type="entry name" value="PROKAR_LIPOPROTEIN"/>
    <property type="match status" value="1"/>
</dbReference>
<proteinExistence type="predicted"/>
<feature type="signal peptide" evidence="2">
    <location>
        <begin position="1"/>
        <end position="23"/>
    </location>
</feature>
<evidence type="ECO:0000313" key="4">
    <source>
        <dbReference type="Proteomes" id="UP000010164"/>
    </source>
</evidence>
<dbReference type="Proteomes" id="UP000010164">
    <property type="component" value="Unassembled WGS sequence"/>
</dbReference>
<evidence type="ECO:0000256" key="1">
    <source>
        <dbReference type="PROSITE-ProRule" id="PRU00339"/>
    </source>
</evidence>
<dbReference type="eggNOG" id="COG3014">
    <property type="taxonomic scope" value="Bacteria"/>
</dbReference>
<dbReference type="SMART" id="SM00028">
    <property type="entry name" value="TPR"/>
    <property type="match status" value="1"/>
</dbReference>
<organism evidence="3 4">
    <name type="scientific">Alcanivorax hongdengensis A-11-3</name>
    <dbReference type="NCBI Taxonomy" id="1177179"/>
    <lineage>
        <taxon>Bacteria</taxon>
        <taxon>Pseudomonadati</taxon>
        <taxon>Pseudomonadota</taxon>
        <taxon>Gammaproteobacteria</taxon>
        <taxon>Oceanospirillales</taxon>
        <taxon>Alcanivoracaceae</taxon>
        <taxon>Alcanivorax</taxon>
    </lineage>
</organism>
<keyword evidence="2" id="KW-0732">Signal</keyword>
<keyword evidence="1" id="KW-0802">TPR repeat</keyword>